<dbReference type="Gene3D" id="1.10.10.10">
    <property type="entry name" value="Winged helix-like DNA-binding domain superfamily/Winged helix DNA-binding domain"/>
    <property type="match status" value="1"/>
</dbReference>
<gene>
    <name evidence="2" type="ORF">BKP45_06645</name>
</gene>
<dbReference type="InterPro" id="IPR036388">
    <property type="entry name" value="WH-like_DNA-bd_sf"/>
</dbReference>
<evidence type="ECO:0000313" key="2">
    <source>
        <dbReference type="EMBL" id="OIJ22312.1"/>
    </source>
</evidence>
<dbReference type="EMBL" id="MLQS01000001">
    <property type="protein sequence ID" value="OIJ22312.1"/>
    <property type="molecule type" value="Genomic_DNA"/>
</dbReference>
<feature type="domain" description="AB hydrolase-1" evidence="1">
    <location>
        <begin position="28"/>
        <end position="250"/>
    </location>
</feature>
<evidence type="ECO:0000259" key="1">
    <source>
        <dbReference type="Pfam" id="PF00561"/>
    </source>
</evidence>
<dbReference type="AlphaFoldDB" id="A0A1S2MBZ2"/>
<keyword evidence="3" id="KW-1185">Reference proteome</keyword>
<dbReference type="PANTHER" id="PTHR43798">
    <property type="entry name" value="MONOACYLGLYCEROL LIPASE"/>
    <property type="match status" value="1"/>
</dbReference>
<dbReference type="RefSeq" id="WP_071388867.1">
    <property type="nucleotide sequence ID" value="NZ_MLQS01000001.1"/>
</dbReference>
<reference evidence="2 3" key="1">
    <citation type="submission" date="2016-10" db="EMBL/GenBank/DDBJ databases">
        <title>Draft genome sequences of four alkaliphilic bacteria belonging to the Anaerobacillus genus.</title>
        <authorList>
            <person name="Bassil N.M."/>
            <person name="Lloyd J.R."/>
        </authorList>
    </citation>
    <scope>NUCLEOTIDE SEQUENCE [LARGE SCALE GENOMIC DNA]</scope>
    <source>
        <strain evidence="2 3">DSM 22531</strain>
    </source>
</reference>
<dbReference type="Proteomes" id="UP000180057">
    <property type="component" value="Unassembled WGS sequence"/>
</dbReference>
<evidence type="ECO:0000313" key="3">
    <source>
        <dbReference type="Proteomes" id="UP000180057"/>
    </source>
</evidence>
<dbReference type="InterPro" id="IPR050266">
    <property type="entry name" value="AB_hydrolase_sf"/>
</dbReference>
<protein>
    <recommendedName>
        <fullName evidence="1">AB hydrolase-1 domain-containing protein</fullName>
    </recommendedName>
</protein>
<dbReference type="Gene3D" id="3.40.50.1820">
    <property type="entry name" value="alpha/beta hydrolase"/>
    <property type="match status" value="1"/>
</dbReference>
<dbReference type="InterPro" id="IPR029058">
    <property type="entry name" value="AB_hydrolase_fold"/>
</dbReference>
<accession>A0A1S2MBZ2</accession>
<dbReference type="STRING" id="472963.BKP45_06645"/>
<organism evidence="2 3">
    <name type="scientific">Anaerobacillus alkalidiazotrophicus</name>
    <dbReference type="NCBI Taxonomy" id="472963"/>
    <lineage>
        <taxon>Bacteria</taxon>
        <taxon>Bacillati</taxon>
        <taxon>Bacillota</taxon>
        <taxon>Bacilli</taxon>
        <taxon>Bacillales</taxon>
        <taxon>Bacillaceae</taxon>
        <taxon>Anaerobacillus</taxon>
    </lineage>
</organism>
<dbReference type="Pfam" id="PF00561">
    <property type="entry name" value="Abhydrolase_1"/>
    <property type="match status" value="1"/>
</dbReference>
<dbReference type="PRINTS" id="PR00111">
    <property type="entry name" value="ABHYDROLASE"/>
</dbReference>
<comment type="caution">
    <text evidence="2">The sequence shown here is derived from an EMBL/GenBank/DDBJ whole genome shotgun (WGS) entry which is preliminary data.</text>
</comment>
<dbReference type="InterPro" id="IPR000073">
    <property type="entry name" value="AB_hydrolase_1"/>
</dbReference>
<sequence>MRKKNKVGNKNFDYSHYTCINSTSMEVPHIILVHGLGMDRRYWYKIIPLLRESFSVITYDLRGHGKSELGDKEISWELLTDDLKNLVDELKINNFHIVGHGLGANLAMYFSYRFPKLIKSLTIISTLIYFPVEVTNQILSYRKKLSQLGSLQPLAEYLIPKIMMDTNTNDLELLKSCYSNVTVDTYFQYWEKLIPSTLTLEQVSQLMVPTLLLSGEYDPIFPPKATGIATYTIPNNHYIIIPNASNGTFLDQPMKTTECMTKFIFKDLDKTTNTDRYTSQYINELSTHLTQLVQVGVTEIKSNVIEVKLIDNFSVEINDIPITKGWNQRMAKKLFCYLLLHQTVVREQICDDLMPEKDLVTAKRDLRVYLNHLKKLVNRENMEFLQSDKEHIYLRGQITCDLVNYLNQIKDLEEKDICSDYLQFKRVLINAPKDILPGIYDEWALTLKNNLQKQLIKLAENLSSYHLERNEHLQATECLEYI</sequence>
<dbReference type="SUPFAM" id="SSF53474">
    <property type="entry name" value="alpha/beta-Hydrolases"/>
    <property type="match status" value="1"/>
</dbReference>
<proteinExistence type="predicted"/>
<dbReference type="OrthoDB" id="9805423at2"/>
<name>A0A1S2MBZ2_9BACI</name>